<keyword evidence="3" id="KW-1185">Reference proteome</keyword>
<dbReference type="Pfam" id="PF12200">
    <property type="entry name" value="DUF3597"/>
    <property type="match status" value="1"/>
</dbReference>
<protein>
    <submittedName>
        <fullName evidence="2">DUF3597 domain-containing protein</fullName>
    </submittedName>
</protein>
<dbReference type="Proteomes" id="UP001500171">
    <property type="component" value="Unassembled WGS sequence"/>
</dbReference>
<name>A0ABP9N2X6_9GAMM</name>
<dbReference type="InterPro" id="IPR022016">
    <property type="entry name" value="DUF3597"/>
</dbReference>
<feature type="domain" description="DUF3597" evidence="1">
    <location>
        <begin position="17"/>
        <end position="139"/>
    </location>
</feature>
<gene>
    <name evidence="2" type="ORF">GCM10023211_09070</name>
</gene>
<proteinExistence type="predicted"/>
<comment type="caution">
    <text evidence="2">The sequence shown here is derived from an EMBL/GenBank/DDBJ whole genome shotgun (WGS) entry which is preliminary data.</text>
</comment>
<sequence>MGMLSDIFSKIIPSTSIVGSIADKIVKKAHANETPAAAKVESPAETNTTDSVVDTAEPFKDVDVVAILDEMAKKNPQKLNWKTSIVDLLKLLGLDSSLTARKALASELHYTGNTDDSAAMNIWLHKAVMKKIAEKGGNVKDLF</sequence>
<accession>A0ABP9N2X6</accession>
<evidence type="ECO:0000313" key="3">
    <source>
        <dbReference type="Proteomes" id="UP001500171"/>
    </source>
</evidence>
<dbReference type="SUPFAM" id="SSF158634">
    <property type="entry name" value="RPA2825-like"/>
    <property type="match status" value="1"/>
</dbReference>
<reference evidence="3" key="1">
    <citation type="journal article" date="2019" name="Int. J. Syst. Evol. Microbiol.">
        <title>The Global Catalogue of Microorganisms (GCM) 10K type strain sequencing project: providing services to taxonomists for standard genome sequencing and annotation.</title>
        <authorList>
            <consortium name="The Broad Institute Genomics Platform"/>
            <consortium name="The Broad Institute Genome Sequencing Center for Infectious Disease"/>
            <person name="Wu L."/>
            <person name="Ma J."/>
        </authorList>
    </citation>
    <scope>NUCLEOTIDE SEQUENCE [LARGE SCALE GENOMIC DNA]</scope>
    <source>
        <strain evidence="3">JCM 18050</strain>
    </source>
</reference>
<organism evidence="2 3">
    <name type="scientific">Orbus sasakiae</name>
    <dbReference type="NCBI Taxonomy" id="1078475"/>
    <lineage>
        <taxon>Bacteria</taxon>
        <taxon>Pseudomonadati</taxon>
        <taxon>Pseudomonadota</taxon>
        <taxon>Gammaproteobacteria</taxon>
        <taxon>Orbales</taxon>
        <taxon>Orbaceae</taxon>
        <taxon>Orbus</taxon>
    </lineage>
</organism>
<evidence type="ECO:0000313" key="2">
    <source>
        <dbReference type="EMBL" id="GAA5107694.1"/>
    </source>
</evidence>
<evidence type="ECO:0000259" key="1">
    <source>
        <dbReference type="Pfam" id="PF12200"/>
    </source>
</evidence>
<dbReference type="EMBL" id="BAABHY010000001">
    <property type="protein sequence ID" value="GAA5107694.1"/>
    <property type="molecule type" value="Genomic_DNA"/>
</dbReference>
<dbReference type="RefSeq" id="WP_345489265.1">
    <property type="nucleotide sequence ID" value="NZ_BAABHY010000001.1"/>
</dbReference>